<evidence type="ECO:0000313" key="1">
    <source>
        <dbReference type="EMBL" id="SON51448.1"/>
    </source>
</evidence>
<proteinExistence type="predicted"/>
<accession>A0A2N8ZHS9</accession>
<gene>
    <name evidence="1" type="ORF">VTAP4600_A3501</name>
    <name evidence="2" type="ORF">VTAP4600_P0062</name>
</gene>
<geneLocation type="plasmid" evidence="2">
    <name>P</name>
</geneLocation>
<keyword evidence="3" id="KW-1185">Reference proteome</keyword>
<dbReference type="KEGG" id="vta:A3501"/>
<dbReference type="AlphaFoldDB" id="A0A2N8ZHS9"/>
<dbReference type="KEGG" id="vta:P0062"/>
<reference evidence="1 3" key="1">
    <citation type="submission" date="2017-10" db="EMBL/GenBank/DDBJ databases">
        <authorList>
            <person name="Banno H."/>
            <person name="Chua N.-H."/>
        </authorList>
    </citation>
    <scope>NUCLEOTIDE SEQUENCE [LARGE SCALE GENOMIC DNA]</scope>
    <source>
        <strain evidence="1">Vibrio tapetis CECT4600</strain>
        <plasmid evidence="3">Plasmid p</plasmid>
    </source>
</reference>
<protein>
    <submittedName>
        <fullName evidence="1">Uncharacterized protein</fullName>
    </submittedName>
</protein>
<sequence length="71" mass="8250">MSANLSHELHEIGSNSVPYLLMLLLNKVEAVSYKPNYKGSNVSHEIDMELFISFFKRCFGTCEKRYKNTKF</sequence>
<name>A0A2N8ZHS9_9VIBR</name>
<evidence type="ECO:0000313" key="3">
    <source>
        <dbReference type="Proteomes" id="UP000235828"/>
    </source>
</evidence>
<dbReference type="EMBL" id="LT960611">
    <property type="protein sequence ID" value="SON51448.1"/>
    <property type="molecule type" value="Genomic_DNA"/>
</dbReference>
<dbReference type="Proteomes" id="UP000235828">
    <property type="component" value="Chromosome A"/>
</dbReference>
<organism evidence="1 3">
    <name type="scientific">Vibrio tapetis subsp. tapetis</name>
    <dbReference type="NCBI Taxonomy" id="1671868"/>
    <lineage>
        <taxon>Bacteria</taxon>
        <taxon>Pseudomonadati</taxon>
        <taxon>Pseudomonadota</taxon>
        <taxon>Gammaproteobacteria</taxon>
        <taxon>Vibrionales</taxon>
        <taxon>Vibrionaceae</taxon>
        <taxon>Vibrio</taxon>
    </lineage>
</organism>
<geneLocation type="plasmid" evidence="3">
    <name>p</name>
</geneLocation>
<dbReference type="Proteomes" id="UP000235828">
    <property type="component" value="Plasmid P"/>
</dbReference>
<evidence type="ECO:0000313" key="2">
    <source>
        <dbReference type="EMBL" id="SON53506.1"/>
    </source>
</evidence>
<dbReference type="EMBL" id="LT960613">
    <property type="protein sequence ID" value="SON53506.1"/>
    <property type="molecule type" value="Genomic_DNA"/>
</dbReference>
<keyword evidence="2" id="KW-0614">Plasmid</keyword>